<dbReference type="Proteomes" id="UP001230035">
    <property type="component" value="Unassembled WGS sequence"/>
</dbReference>
<protein>
    <submittedName>
        <fullName evidence="1">Acyloxyacyl hydrolase</fullName>
    </submittedName>
</protein>
<accession>A0ABT6XQL6</accession>
<name>A0ABT6XQL6_9FLAO</name>
<dbReference type="EMBL" id="JASGBP010000004">
    <property type="protein sequence ID" value="MDI9257375.1"/>
    <property type="molecule type" value="Genomic_DNA"/>
</dbReference>
<sequence length="405" mass="46698">MKYTQYRFLFVGLIMLYSGMSLLQAQTTYSFEYLIGKTSAANSWFPDLDANQTASFSIGKKITDPQLNWAHYLNHPTVGINLEYANFGNKDVLGSGYSLHPYLEVPILESTIKNLSWHTGIGISYFTQKYHPAENWQNKAVSTDYSWSFRTFLYYRLWHHSAFDTRLSLGYTHKSNGHTRWPNNGLNSFLAGINLQFGKSSEPKSTAKKSILKSQYRYFSFETGIGSQSLSRLYVDALPVYSTGISYGTIYDNTFKLGLGLYYRFYQSYYDYIKAEREFINDSYPWLKKNVFYNSSTYGINTSAEILMNHVSIVAELGLNIDKPFYKIDYRINNEGYANGEYFPGEIDTKYWIKRFVSGKMGLKYYLWNTKNAPKYNLSIGALICSNLGQADYSELNIGFIHILK</sequence>
<dbReference type="Pfam" id="PF09411">
    <property type="entry name" value="PagL"/>
    <property type="match status" value="1"/>
</dbReference>
<organism evidence="1 2">
    <name type="scientific">Flavobacterium sedimenticola</name>
    <dbReference type="NCBI Taxonomy" id="3043286"/>
    <lineage>
        <taxon>Bacteria</taxon>
        <taxon>Pseudomonadati</taxon>
        <taxon>Bacteroidota</taxon>
        <taxon>Flavobacteriia</taxon>
        <taxon>Flavobacteriales</taxon>
        <taxon>Flavobacteriaceae</taxon>
        <taxon>Flavobacterium</taxon>
    </lineage>
</organism>
<dbReference type="Gene3D" id="2.40.160.20">
    <property type="match status" value="1"/>
</dbReference>
<reference evidence="1 2" key="1">
    <citation type="submission" date="2023-05" db="EMBL/GenBank/DDBJ databases">
        <title>Flavobacterium sedimenti sp. nov., isolated from the sediment.</title>
        <authorList>
            <person name="Wu N."/>
        </authorList>
    </citation>
    <scope>NUCLEOTIDE SEQUENCE [LARGE SCALE GENOMIC DNA]</scope>
    <source>
        <strain evidence="1 2">YZ-48</strain>
    </source>
</reference>
<dbReference type="GO" id="GO:0016787">
    <property type="term" value="F:hydrolase activity"/>
    <property type="evidence" value="ECO:0007669"/>
    <property type="project" value="UniProtKB-KW"/>
</dbReference>
<gene>
    <name evidence="1" type="ORF">QHT84_08095</name>
</gene>
<comment type="caution">
    <text evidence="1">The sequence shown here is derived from an EMBL/GenBank/DDBJ whole genome shotgun (WGS) entry which is preliminary data.</text>
</comment>
<dbReference type="RefSeq" id="WP_283239056.1">
    <property type="nucleotide sequence ID" value="NZ_JASGBP010000004.1"/>
</dbReference>
<evidence type="ECO:0000313" key="2">
    <source>
        <dbReference type="Proteomes" id="UP001230035"/>
    </source>
</evidence>
<keyword evidence="1" id="KW-0378">Hydrolase</keyword>
<evidence type="ECO:0000313" key="1">
    <source>
        <dbReference type="EMBL" id="MDI9257375.1"/>
    </source>
</evidence>
<proteinExistence type="predicted"/>
<keyword evidence="2" id="KW-1185">Reference proteome</keyword>
<dbReference type="InterPro" id="IPR018550">
    <property type="entry name" value="Lipid-A_deacylase-rel"/>
</dbReference>